<keyword evidence="2" id="KW-1185">Reference proteome</keyword>
<evidence type="ECO:0000313" key="2">
    <source>
        <dbReference type="Proteomes" id="UP001145114"/>
    </source>
</evidence>
<dbReference type="Proteomes" id="UP001145114">
    <property type="component" value="Unassembled WGS sequence"/>
</dbReference>
<proteinExistence type="predicted"/>
<protein>
    <submittedName>
        <fullName evidence="1">Uncharacterized protein</fullName>
    </submittedName>
</protein>
<reference evidence="1" key="1">
    <citation type="submission" date="2022-06" db="EMBL/GenBank/DDBJ databases">
        <title>Phylogenomic reconstructions and comparative analyses of Kickxellomycotina fungi.</title>
        <authorList>
            <person name="Reynolds N.K."/>
            <person name="Stajich J.E."/>
            <person name="Barry K."/>
            <person name="Grigoriev I.V."/>
            <person name="Crous P."/>
            <person name="Smith M.E."/>
        </authorList>
    </citation>
    <scope>NUCLEOTIDE SEQUENCE</scope>
    <source>
        <strain evidence="1">RSA 2271</strain>
    </source>
</reference>
<gene>
    <name evidence="1" type="ORF">EV182_003222</name>
</gene>
<feature type="non-terminal residue" evidence="1">
    <location>
        <position position="1"/>
    </location>
</feature>
<organism evidence="1 2">
    <name type="scientific">Spiromyces aspiralis</name>
    <dbReference type="NCBI Taxonomy" id="68401"/>
    <lineage>
        <taxon>Eukaryota</taxon>
        <taxon>Fungi</taxon>
        <taxon>Fungi incertae sedis</taxon>
        <taxon>Zoopagomycota</taxon>
        <taxon>Kickxellomycotina</taxon>
        <taxon>Kickxellomycetes</taxon>
        <taxon>Kickxellales</taxon>
        <taxon>Kickxellaceae</taxon>
        <taxon>Spiromyces</taxon>
    </lineage>
</organism>
<evidence type="ECO:0000313" key="1">
    <source>
        <dbReference type="EMBL" id="KAJ1674464.1"/>
    </source>
</evidence>
<accession>A0ACC1HJI6</accession>
<dbReference type="EMBL" id="JAMZIH010005944">
    <property type="protein sequence ID" value="KAJ1674464.1"/>
    <property type="molecule type" value="Genomic_DNA"/>
</dbReference>
<sequence>IAIVHDLAESMVGDITPHDGVTKEDKFAMEKRAMDSIVELLEHSEQAQEMRSLWLEYEQSETREAQFVHDLDKCEMIIQALEYEKSNSKRLDQFFDSTRGVFKHPQIQGLVQELYQRREQYFSQESDGADS</sequence>
<comment type="caution">
    <text evidence="1">The sequence shown here is derived from an EMBL/GenBank/DDBJ whole genome shotgun (WGS) entry which is preliminary data.</text>
</comment>
<name>A0ACC1HJI6_9FUNG</name>